<gene>
    <name evidence="2" type="ORF">K0504_08470</name>
</gene>
<dbReference type="RefSeq" id="WP_220103748.1">
    <property type="nucleotide sequence ID" value="NZ_JAHZSS010000008.1"/>
</dbReference>
<dbReference type="EMBL" id="JAHZSS010000008">
    <property type="protein sequence ID" value="MBW8191065.1"/>
    <property type="molecule type" value="Genomic_DNA"/>
</dbReference>
<organism evidence="2 3">
    <name type="scientific">Neiella holothuriorum</name>
    <dbReference type="NCBI Taxonomy" id="2870530"/>
    <lineage>
        <taxon>Bacteria</taxon>
        <taxon>Pseudomonadati</taxon>
        <taxon>Pseudomonadota</taxon>
        <taxon>Gammaproteobacteria</taxon>
        <taxon>Alteromonadales</taxon>
        <taxon>Echinimonadaceae</taxon>
        <taxon>Neiella</taxon>
    </lineage>
</organism>
<name>A0ABS7EFF7_9GAMM</name>
<feature type="transmembrane region" description="Helical" evidence="1">
    <location>
        <begin position="6"/>
        <end position="24"/>
    </location>
</feature>
<evidence type="ECO:0000313" key="2">
    <source>
        <dbReference type="EMBL" id="MBW8191065.1"/>
    </source>
</evidence>
<dbReference type="Proteomes" id="UP001166251">
    <property type="component" value="Unassembled WGS sequence"/>
</dbReference>
<keyword evidence="3" id="KW-1185">Reference proteome</keyword>
<dbReference type="InterPro" id="IPR018750">
    <property type="entry name" value="DUF2306_membrane"/>
</dbReference>
<feature type="transmembrane region" description="Helical" evidence="1">
    <location>
        <begin position="36"/>
        <end position="55"/>
    </location>
</feature>
<dbReference type="Pfam" id="PF10067">
    <property type="entry name" value="DUF2306"/>
    <property type="match status" value="1"/>
</dbReference>
<protein>
    <submittedName>
        <fullName evidence="2">DUF2306 domain-containing protein</fullName>
    </submittedName>
</protein>
<proteinExistence type="predicted"/>
<evidence type="ECO:0000256" key="1">
    <source>
        <dbReference type="SAM" id="Phobius"/>
    </source>
</evidence>
<feature type="transmembrane region" description="Helical" evidence="1">
    <location>
        <begin position="120"/>
        <end position="139"/>
    </location>
</feature>
<feature type="transmembrane region" description="Helical" evidence="1">
    <location>
        <begin position="86"/>
        <end position="108"/>
    </location>
</feature>
<reference evidence="2" key="1">
    <citation type="submission" date="2021-07" db="EMBL/GenBank/DDBJ databases">
        <title>Neiella marina sp. nov., isolated from the intestinal content of sea cucumber Apostichopus japonicus.</title>
        <authorList>
            <person name="Bai X."/>
        </authorList>
    </citation>
    <scope>NUCLEOTIDE SEQUENCE</scope>
    <source>
        <strain evidence="2">126</strain>
    </source>
</reference>
<keyword evidence="1" id="KW-0472">Membrane</keyword>
<sequence length="151" mass="17225">MIETLHIICGFASLISGFVVLFKTKGDSFHRLIGRLYFICMLGLNLTAFGIYRLFGGWGVFHWMAILSLIPLIAGFVAIRRKQLAAHYYFMCWSYIGLLCATISELFVHLPLAVFLQSKIAYLDVALMCSLIAAGFYWLPKYQHRYVGKLK</sequence>
<comment type="caution">
    <text evidence="2">The sequence shown here is derived from an EMBL/GenBank/DDBJ whole genome shotgun (WGS) entry which is preliminary data.</text>
</comment>
<accession>A0ABS7EFF7</accession>
<keyword evidence="1" id="KW-0812">Transmembrane</keyword>
<evidence type="ECO:0000313" key="3">
    <source>
        <dbReference type="Proteomes" id="UP001166251"/>
    </source>
</evidence>
<keyword evidence="1" id="KW-1133">Transmembrane helix</keyword>
<feature type="transmembrane region" description="Helical" evidence="1">
    <location>
        <begin position="61"/>
        <end position="79"/>
    </location>
</feature>